<feature type="transmembrane region" description="Helical" evidence="1">
    <location>
        <begin position="28"/>
        <end position="49"/>
    </location>
</feature>
<feature type="transmembrane region" description="Helical" evidence="1">
    <location>
        <begin position="91"/>
        <end position="113"/>
    </location>
</feature>
<organism evidence="2 3">
    <name type="scientific">Mycoplasmopsis pullorum</name>
    <dbReference type="NCBI Taxonomy" id="48003"/>
    <lineage>
        <taxon>Bacteria</taxon>
        <taxon>Bacillati</taxon>
        <taxon>Mycoplasmatota</taxon>
        <taxon>Mycoplasmoidales</taxon>
        <taxon>Metamycoplasmataceae</taxon>
        <taxon>Mycoplasmopsis</taxon>
    </lineage>
</organism>
<sequence length="118" mass="13674">MLKKKKSKLKNLYNYYDMQTKNTKLIKILVAISLTSLFLFLFFTTIWIIEFQTLTFTSDKIRSIENQDYGFNLSSQDLRQVYVATVQKLKIWVYLIGASTGFTILSGASAVILKLTRK</sequence>
<evidence type="ECO:0000313" key="3">
    <source>
        <dbReference type="Proteomes" id="UP000184322"/>
    </source>
</evidence>
<reference evidence="3" key="1">
    <citation type="submission" date="2016-10" db="EMBL/GenBank/DDBJ databases">
        <authorList>
            <person name="Beylefeld A."/>
            <person name="Abolnik C."/>
        </authorList>
    </citation>
    <scope>NUCLEOTIDE SEQUENCE [LARGE SCALE GENOMIC DNA]</scope>
    <source>
        <strain evidence="3">B359_6</strain>
    </source>
</reference>
<name>A0A1L4FSZ0_9BACT</name>
<protein>
    <submittedName>
        <fullName evidence="2">Uncharacterized protein</fullName>
    </submittedName>
</protein>
<keyword evidence="1" id="KW-0812">Transmembrane</keyword>
<evidence type="ECO:0000256" key="1">
    <source>
        <dbReference type="SAM" id="Phobius"/>
    </source>
</evidence>
<dbReference type="KEGG" id="mpul:BLA55_03695"/>
<accession>A0A1L4FSZ0</accession>
<dbReference type="Proteomes" id="UP000184322">
    <property type="component" value="Chromosome"/>
</dbReference>
<gene>
    <name evidence="2" type="ORF">BLA55_03695</name>
</gene>
<keyword evidence="3" id="KW-1185">Reference proteome</keyword>
<keyword evidence="1" id="KW-0472">Membrane</keyword>
<dbReference type="STRING" id="48003.BLA55_03695"/>
<dbReference type="AlphaFoldDB" id="A0A1L4FSZ0"/>
<keyword evidence="1" id="KW-1133">Transmembrane helix</keyword>
<proteinExistence type="predicted"/>
<evidence type="ECO:0000313" key="2">
    <source>
        <dbReference type="EMBL" id="APJ38737.1"/>
    </source>
</evidence>
<dbReference type="EMBL" id="CP017813">
    <property type="protein sequence ID" value="APJ38737.1"/>
    <property type="molecule type" value="Genomic_DNA"/>
</dbReference>